<dbReference type="InterPro" id="IPR007138">
    <property type="entry name" value="ABM_dom"/>
</dbReference>
<dbReference type="Gene3D" id="3.30.70.100">
    <property type="match status" value="1"/>
</dbReference>
<dbReference type="Proteomes" id="UP000198915">
    <property type="component" value="Unassembled WGS sequence"/>
</dbReference>
<dbReference type="RefSeq" id="WP_092276288.1">
    <property type="nucleotide sequence ID" value="NZ_BJOE01000002.1"/>
</dbReference>
<dbReference type="GeneID" id="301131113"/>
<proteinExistence type="predicted"/>
<feature type="domain" description="ABM" evidence="1">
    <location>
        <begin position="21"/>
        <end position="82"/>
    </location>
</feature>
<dbReference type="GO" id="GO:0004497">
    <property type="term" value="F:monooxygenase activity"/>
    <property type="evidence" value="ECO:0007669"/>
    <property type="project" value="UniProtKB-KW"/>
</dbReference>
<gene>
    <name evidence="2" type="ORF">SAMN05518846_12312</name>
</gene>
<keyword evidence="2" id="KW-0503">Monooxygenase</keyword>
<dbReference type="SUPFAM" id="SSF54909">
    <property type="entry name" value="Dimeric alpha+beta barrel"/>
    <property type="match status" value="1"/>
</dbReference>
<protein>
    <submittedName>
        <fullName evidence="2">Heme-degrading monooxygenase HmoA</fullName>
    </submittedName>
</protein>
<reference evidence="3" key="1">
    <citation type="submission" date="2016-10" db="EMBL/GenBank/DDBJ databases">
        <authorList>
            <person name="Varghese N."/>
            <person name="Submissions S."/>
        </authorList>
    </citation>
    <scope>NUCLEOTIDE SEQUENCE [LARGE SCALE GENOMIC DNA]</scope>
    <source>
        <strain evidence="3">OK042</strain>
    </source>
</reference>
<dbReference type="PANTHER" id="PTHR37811:SF2">
    <property type="entry name" value="ABM DOMAIN-CONTAINING PROTEIN"/>
    <property type="match status" value="1"/>
</dbReference>
<evidence type="ECO:0000313" key="2">
    <source>
        <dbReference type="EMBL" id="SFK89469.1"/>
    </source>
</evidence>
<dbReference type="AlphaFoldDB" id="A0A1I4D9B3"/>
<sequence>MSGIAKTPQPPYYAVIFTSERTDGDNGYGDMADEMVELASCQPGFLGVESAREGLGITVSYWESLEAIQNWKQNERHLVAQRKGRSEWYQHYKTRVCKVERDYEFEARNT</sequence>
<name>A0A1I4D9B3_9BACL</name>
<organism evidence="2 3">
    <name type="scientific">Brevibacillus centrosporus</name>
    <dbReference type="NCBI Taxonomy" id="54910"/>
    <lineage>
        <taxon>Bacteria</taxon>
        <taxon>Bacillati</taxon>
        <taxon>Bacillota</taxon>
        <taxon>Bacilli</taxon>
        <taxon>Bacillales</taxon>
        <taxon>Paenibacillaceae</taxon>
        <taxon>Brevibacillus</taxon>
    </lineage>
</organism>
<dbReference type="InterPro" id="IPR052936">
    <property type="entry name" value="Jasmonate_Hydroxylase-like"/>
</dbReference>
<keyword evidence="2" id="KW-0560">Oxidoreductase</keyword>
<dbReference type="STRING" id="1884381.SAMN05518846_12312"/>
<evidence type="ECO:0000313" key="3">
    <source>
        <dbReference type="Proteomes" id="UP000198915"/>
    </source>
</evidence>
<dbReference type="EMBL" id="FORT01000023">
    <property type="protein sequence ID" value="SFK89469.1"/>
    <property type="molecule type" value="Genomic_DNA"/>
</dbReference>
<keyword evidence="3" id="KW-1185">Reference proteome</keyword>
<evidence type="ECO:0000259" key="1">
    <source>
        <dbReference type="Pfam" id="PF03992"/>
    </source>
</evidence>
<dbReference type="PANTHER" id="PTHR37811">
    <property type="entry name" value="BLL5343 PROTEIN"/>
    <property type="match status" value="1"/>
</dbReference>
<accession>A0A1I4D9B3</accession>
<dbReference type="InterPro" id="IPR011008">
    <property type="entry name" value="Dimeric_a/b-barrel"/>
</dbReference>
<dbReference type="Pfam" id="PF03992">
    <property type="entry name" value="ABM"/>
    <property type="match status" value="1"/>
</dbReference>